<feature type="compositionally biased region" description="Polar residues" evidence="1">
    <location>
        <begin position="365"/>
        <end position="434"/>
    </location>
</feature>
<feature type="compositionally biased region" description="Basic and acidic residues" evidence="1">
    <location>
        <begin position="17"/>
        <end position="31"/>
    </location>
</feature>
<feature type="compositionally biased region" description="Low complexity" evidence="1">
    <location>
        <begin position="347"/>
        <end position="364"/>
    </location>
</feature>
<feature type="compositionally biased region" description="Low complexity" evidence="1">
    <location>
        <begin position="532"/>
        <end position="544"/>
    </location>
</feature>
<comment type="caution">
    <text evidence="2">The sequence shown here is derived from an EMBL/GenBank/DDBJ whole genome shotgun (WGS) entry which is preliminary data.</text>
</comment>
<evidence type="ECO:0000256" key="1">
    <source>
        <dbReference type="SAM" id="MobiDB-lite"/>
    </source>
</evidence>
<feature type="region of interest" description="Disordered" evidence="1">
    <location>
        <begin position="196"/>
        <end position="709"/>
    </location>
</feature>
<feature type="compositionally biased region" description="Basic residues" evidence="1">
    <location>
        <begin position="318"/>
        <end position="334"/>
    </location>
</feature>
<feature type="compositionally biased region" description="Low complexity" evidence="1">
    <location>
        <begin position="258"/>
        <end position="286"/>
    </location>
</feature>
<feature type="compositionally biased region" description="Low complexity" evidence="1">
    <location>
        <begin position="209"/>
        <end position="221"/>
    </location>
</feature>
<proteinExistence type="predicted"/>
<organism evidence="2 3">
    <name type="scientific">Fistulifera solaris</name>
    <name type="common">Oleaginous diatom</name>
    <dbReference type="NCBI Taxonomy" id="1519565"/>
    <lineage>
        <taxon>Eukaryota</taxon>
        <taxon>Sar</taxon>
        <taxon>Stramenopiles</taxon>
        <taxon>Ochrophyta</taxon>
        <taxon>Bacillariophyta</taxon>
        <taxon>Bacillariophyceae</taxon>
        <taxon>Bacillariophycidae</taxon>
        <taxon>Naviculales</taxon>
        <taxon>Naviculaceae</taxon>
        <taxon>Fistulifera</taxon>
    </lineage>
</organism>
<feature type="compositionally biased region" description="Low complexity" evidence="1">
    <location>
        <begin position="606"/>
        <end position="626"/>
    </location>
</feature>
<dbReference type="AlphaFoldDB" id="A0A1Z5JX30"/>
<accession>A0A1Z5JX30</accession>
<dbReference type="InParanoid" id="A0A1Z5JX30"/>
<reference evidence="2 3" key="1">
    <citation type="journal article" date="2015" name="Plant Cell">
        <title>Oil accumulation by the oleaginous diatom Fistulifera solaris as revealed by the genome and transcriptome.</title>
        <authorList>
            <person name="Tanaka T."/>
            <person name="Maeda Y."/>
            <person name="Veluchamy A."/>
            <person name="Tanaka M."/>
            <person name="Abida H."/>
            <person name="Marechal E."/>
            <person name="Bowler C."/>
            <person name="Muto M."/>
            <person name="Sunaga Y."/>
            <person name="Tanaka M."/>
            <person name="Yoshino T."/>
            <person name="Taniguchi T."/>
            <person name="Fukuda Y."/>
            <person name="Nemoto M."/>
            <person name="Matsumoto M."/>
            <person name="Wong P.S."/>
            <person name="Aburatani S."/>
            <person name="Fujibuchi W."/>
        </authorList>
    </citation>
    <scope>NUCLEOTIDE SEQUENCE [LARGE SCALE GENOMIC DNA]</scope>
    <source>
        <strain evidence="2 3">JPCC DA0580</strain>
    </source>
</reference>
<feature type="region of interest" description="Disordered" evidence="1">
    <location>
        <begin position="144"/>
        <end position="183"/>
    </location>
</feature>
<feature type="compositionally biased region" description="Low complexity" evidence="1">
    <location>
        <begin position="449"/>
        <end position="492"/>
    </location>
</feature>
<feature type="compositionally biased region" description="Low complexity" evidence="1">
    <location>
        <begin position="557"/>
        <end position="566"/>
    </location>
</feature>
<protein>
    <submittedName>
        <fullName evidence="2">Uncharacterized protein</fullName>
    </submittedName>
</protein>
<keyword evidence="3" id="KW-1185">Reference proteome</keyword>
<feature type="compositionally biased region" description="Basic and acidic residues" evidence="1">
    <location>
        <begin position="664"/>
        <end position="679"/>
    </location>
</feature>
<feature type="compositionally biased region" description="Polar residues" evidence="1">
    <location>
        <begin position="148"/>
        <end position="170"/>
    </location>
</feature>
<name>A0A1Z5JX30_FISSO</name>
<dbReference type="EMBL" id="BDSP01000131">
    <property type="protein sequence ID" value="GAX18575.1"/>
    <property type="molecule type" value="Genomic_DNA"/>
</dbReference>
<feature type="compositionally biased region" description="Polar residues" evidence="1">
    <location>
        <begin position="495"/>
        <end position="531"/>
    </location>
</feature>
<sequence>MYWPDFGKNFIQSSPFAHDEPTLSPSREKDPSAVPASPQMLVKKEYEDIPVFSSSSVGLSKIGKTLFEKDNGAEEANIDRDSNGAKVDMLPSQNTNDQFTATPTLVISTLISPTPLKDAAYKEPSSPMKKFKLETVLTSLFQPRDSTDQWASVKQLSDETNTAVGNSPSGIPNPELPPSRPAVSNLVDKVISSTTQKYFRSESPHLPVSYKASSSKKANASQRKGLGKAQASGKSYKLTGKSKAPSSQEHFDSKGKGKASYGKAQNSKGKGKASYGKSNGKSNGKGKSSKGKGKGSESESSKGKGKGSGSKSSASGKKSSKSGKKSSKKSKQKTKAPAASNVPSVMPTITGAPTITAGPTGAPTSSVSPSISPRPTATILSESPSASVINDSPSSLPTSIDQTAVPTIVPTANPTAGIISTPSPTLGSTISSFPTKFPTALPTATPIIGSPEPAAVPSVAPSIGSPEPSPLESEGPTSTPSASSLAPSRAPAFIASSTPSLTESITPSQTLSIAPSSAPTTIFPSDTPSNGSELPTLSPSTPWPSDEPSFTPTIDESGSPSSLPSGQPTIRPSPFPSQRPSTGPSIEPSLEPTSQPSEGPSRRPSVEPSLSPTSSPSTRPSIDPTSQPVVARIGEEEFDADSDTQAAEQESGFLGGATIILHETTGHEQTYETQSDKSLDPAGTTQVIQRQSQGARPWKIMRNNKTGAG</sequence>
<evidence type="ECO:0000313" key="3">
    <source>
        <dbReference type="Proteomes" id="UP000198406"/>
    </source>
</evidence>
<gene>
    <name evidence="2" type="ORF">FisN_10Hu219</name>
</gene>
<evidence type="ECO:0000313" key="2">
    <source>
        <dbReference type="EMBL" id="GAX18575.1"/>
    </source>
</evidence>
<feature type="compositionally biased region" description="Basic and acidic residues" evidence="1">
    <location>
        <begin position="73"/>
        <end position="83"/>
    </location>
</feature>
<feature type="region of interest" description="Disordered" evidence="1">
    <location>
        <begin position="73"/>
        <end position="97"/>
    </location>
</feature>
<dbReference type="Proteomes" id="UP000198406">
    <property type="component" value="Unassembled WGS sequence"/>
</dbReference>
<feature type="compositionally biased region" description="Polar residues" evidence="1">
    <location>
        <begin position="683"/>
        <end position="694"/>
    </location>
</feature>
<feature type="region of interest" description="Disordered" evidence="1">
    <location>
        <begin position="1"/>
        <end position="38"/>
    </location>
</feature>